<dbReference type="SMART" id="SM00022">
    <property type="entry name" value="PLAc"/>
    <property type="match status" value="1"/>
</dbReference>
<dbReference type="EC" id="3.1.1.5" evidence="3 10"/>
<evidence type="ECO:0000256" key="2">
    <source>
        <dbReference type="ARBA" id="ARBA00008780"/>
    </source>
</evidence>
<evidence type="ECO:0000256" key="1">
    <source>
        <dbReference type="ARBA" id="ARBA00002169"/>
    </source>
</evidence>
<evidence type="ECO:0000256" key="10">
    <source>
        <dbReference type="RuleBase" id="RU362103"/>
    </source>
</evidence>
<keyword evidence="6 9" id="KW-0443">Lipid metabolism</keyword>
<keyword evidence="7" id="KW-0325">Glycoprotein</keyword>
<dbReference type="GO" id="GO:0005783">
    <property type="term" value="C:endoplasmic reticulum"/>
    <property type="evidence" value="ECO:0007669"/>
    <property type="project" value="TreeGrafter"/>
</dbReference>
<protein>
    <recommendedName>
        <fullName evidence="3 10">Lysophospholipase</fullName>
        <ecNumber evidence="3 10">3.1.1.5</ecNumber>
    </recommendedName>
</protein>
<dbReference type="AlphaFoldDB" id="A0AAD6CY78"/>
<name>A0AAD6CY78_9EURO</name>
<evidence type="ECO:0000259" key="11">
    <source>
        <dbReference type="PROSITE" id="PS51210"/>
    </source>
</evidence>
<comment type="similarity">
    <text evidence="2 10">Belongs to the lysophospholipase family.</text>
</comment>
<evidence type="ECO:0000313" key="13">
    <source>
        <dbReference type="Proteomes" id="UP001220324"/>
    </source>
</evidence>
<evidence type="ECO:0000256" key="6">
    <source>
        <dbReference type="ARBA" id="ARBA00023098"/>
    </source>
</evidence>
<dbReference type="FunFam" id="3.40.1090.10:FF:000010">
    <property type="entry name" value="Lysophospholipase"/>
    <property type="match status" value="1"/>
</dbReference>
<evidence type="ECO:0000256" key="4">
    <source>
        <dbReference type="ARBA" id="ARBA00022801"/>
    </source>
</evidence>
<feature type="domain" description="PLA2c" evidence="11">
    <location>
        <begin position="49"/>
        <end position="593"/>
    </location>
</feature>
<comment type="function">
    <text evidence="1">Catalyzes the release of fatty acids from lysophospholipids.</text>
</comment>
<evidence type="ECO:0000256" key="8">
    <source>
        <dbReference type="ARBA" id="ARBA00049531"/>
    </source>
</evidence>
<evidence type="ECO:0000256" key="9">
    <source>
        <dbReference type="PROSITE-ProRule" id="PRU00555"/>
    </source>
</evidence>
<dbReference type="EMBL" id="JAQIZZ010000003">
    <property type="protein sequence ID" value="KAJ5545575.1"/>
    <property type="molecule type" value="Genomic_DNA"/>
</dbReference>
<dbReference type="Pfam" id="PF01735">
    <property type="entry name" value="PLA2_B"/>
    <property type="match status" value="1"/>
</dbReference>
<dbReference type="GO" id="GO:0004622">
    <property type="term" value="F:phosphatidylcholine lysophospholipase activity"/>
    <property type="evidence" value="ECO:0007669"/>
    <property type="project" value="UniProtKB-EC"/>
</dbReference>
<dbReference type="PROSITE" id="PS51210">
    <property type="entry name" value="PLA2C"/>
    <property type="match status" value="1"/>
</dbReference>
<proteinExistence type="inferred from homology"/>
<comment type="catalytic activity">
    <reaction evidence="8 10">
        <text>a 1-acyl-sn-glycero-3-phosphocholine + H2O = sn-glycerol 3-phosphocholine + a fatty acid + H(+)</text>
        <dbReference type="Rhea" id="RHEA:15177"/>
        <dbReference type="ChEBI" id="CHEBI:15377"/>
        <dbReference type="ChEBI" id="CHEBI:15378"/>
        <dbReference type="ChEBI" id="CHEBI:16870"/>
        <dbReference type="ChEBI" id="CHEBI:28868"/>
        <dbReference type="ChEBI" id="CHEBI:58168"/>
        <dbReference type="EC" id="3.1.1.5"/>
    </reaction>
</comment>
<dbReference type="Proteomes" id="UP001220324">
    <property type="component" value="Unassembled WGS sequence"/>
</dbReference>
<gene>
    <name evidence="12" type="ORF">N7494_003160</name>
</gene>
<dbReference type="InterPro" id="IPR016035">
    <property type="entry name" value="Acyl_Trfase/lysoPLipase"/>
</dbReference>
<reference evidence="12 13" key="1">
    <citation type="journal article" date="2023" name="IMA Fungus">
        <title>Comparative genomic study of the Penicillium genus elucidates a diverse pangenome and 15 lateral gene transfer events.</title>
        <authorList>
            <person name="Petersen C."/>
            <person name="Sorensen T."/>
            <person name="Nielsen M.R."/>
            <person name="Sondergaard T.E."/>
            <person name="Sorensen J.L."/>
            <person name="Fitzpatrick D.A."/>
            <person name="Frisvad J.C."/>
            <person name="Nielsen K.L."/>
        </authorList>
    </citation>
    <scope>NUCLEOTIDE SEQUENCE [LARGE SCALE GENOMIC DNA]</scope>
    <source>
        <strain evidence="12 13">IBT 35679</strain>
    </source>
</reference>
<dbReference type="PANTHER" id="PTHR10728">
    <property type="entry name" value="CYTOSOLIC PHOSPHOLIPASE A2"/>
    <property type="match status" value="1"/>
</dbReference>
<dbReference type="PANTHER" id="PTHR10728:SF62">
    <property type="entry name" value="LYSOPHOSPHOLIPASE"/>
    <property type="match status" value="1"/>
</dbReference>
<dbReference type="SUPFAM" id="SSF52151">
    <property type="entry name" value="FabD/lysophospholipase-like"/>
    <property type="match status" value="1"/>
</dbReference>
<keyword evidence="13" id="KW-1185">Reference proteome</keyword>
<comment type="caution">
    <text evidence="12">The sequence shown here is derived from an EMBL/GenBank/DDBJ whole genome shotgun (WGS) entry which is preliminary data.</text>
</comment>
<keyword evidence="4 9" id="KW-0378">Hydrolase</keyword>
<evidence type="ECO:0000256" key="5">
    <source>
        <dbReference type="ARBA" id="ARBA00022963"/>
    </source>
</evidence>
<dbReference type="GO" id="GO:0004623">
    <property type="term" value="F:phospholipase A2 activity"/>
    <property type="evidence" value="ECO:0007669"/>
    <property type="project" value="TreeGrafter"/>
</dbReference>
<dbReference type="InterPro" id="IPR002642">
    <property type="entry name" value="LysoPLipase_cat_dom"/>
</dbReference>
<sequence>MEAALYDKADLLHGAAESSEQDSISPASSLFQRQVLPNSPDGYSPKADLCSVRRPFIRNGSSLSYNETAWLKQRRNVTVGAMMEFLGRLDFNSFNASSYIEKHASNSSALPNIGIAVSGGGYRALMNGGGALQAFDSRTANASLQGHLGGVLQSATYLAGLSGGSWLVGSMYLNNFTDVTSLRDSQTVWLFQDSIFVGPTQSSDFAVRTPKYFSQIQNAVDGKLEAGYNTSITDYWGRSIAYQLINATEGGVGYTWSSIAQSMDFQSASMPMPIIIADGRAPGEILISKNTTVFEFNPWEFGTFNPPLEAFVPLEFLASNFSAGTLPTNQKCVRGFDNAGFLMGTSSSLFNQAFLLINGTEVPQILKNSISRILSSIGEANQDIAVYEPNPFYLYTNQSEYATSTLLTLVDGGEDLQNIPLEPLLQSKRELNVILAIDSSADTNTRWPNGTAMVATYERSMSSLGHSSDLAFPYVPDQNTFINLGLNNRPTFFGCNSSNISGSAPLVVYIPNAPYIYHSNVSTFDLQYNTTERNAIIHNGYDIATLGNGTVDSDWPTCLGCAILSRSLEQTNTSVPPSCTACFQRYCWDGTTNNSDPGNYHPAYKLSQLDVSNTGGKSSQTSG</sequence>
<evidence type="ECO:0000256" key="3">
    <source>
        <dbReference type="ARBA" id="ARBA00013274"/>
    </source>
</evidence>
<keyword evidence="5 9" id="KW-0442">Lipid degradation</keyword>
<accession>A0AAD6CY78</accession>
<evidence type="ECO:0000313" key="12">
    <source>
        <dbReference type="EMBL" id="KAJ5545575.1"/>
    </source>
</evidence>
<organism evidence="12 13">
    <name type="scientific">Penicillium frequentans</name>
    <dbReference type="NCBI Taxonomy" id="3151616"/>
    <lineage>
        <taxon>Eukaryota</taxon>
        <taxon>Fungi</taxon>
        <taxon>Dikarya</taxon>
        <taxon>Ascomycota</taxon>
        <taxon>Pezizomycotina</taxon>
        <taxon>Eurotiomycetes</taxon>
        <taxon>Eurotiomycetidae</taxon>
        <taxon>Eurotiales</taxon>
        <taxon>Aspergillaceae</taxon>
        <taxon>Penicillium</taxon>
    </lineage>
</organism>
<dbReference type="Gene3D" id="3.40.1090.10">
    <property type="entry name" value="Cytosolic phospholipase A2 catalytic domain"/>
    <property type="match status" value="1"/>
</dbReference>
<dbReference type="GO" id="GO:0046475">
    <property type="term" value="P:glycerophospholipid catabolic process"/>
    <property type="evidence" value="ECO:0007669"/>
    <property type="project" value="TreeGrafter"/>
</dbReference>
<dbReference type="GO" id="GO:0005829">
    <property type="term" value="C:cytosol"/>
    <property type="evidence" value="ECO:0007669"/>
    <property type="project" value="TreeGrafter"/>
</dbReference>
<evidence type="ECO:0000256" key="7">
    <source>
        <dbReference type="ARBA" id="ARBA00023180"/>
    </source>
</evidence>